<keyword evidence="6 12" id="KW-0479">Metal-binding</keyword>
<dbReference type="GO" id="GO:0004550">
    <property type="term" value="F:nucleoside diphosphate kinase activity"/>
    <property type="evidence" value="ECO:0007669"/>
    <property type="project" value="UniProtKB-UniRule"/>
</dbReference>
<dbReference type="CDD" id="cd04413">
    <property type="entry name" value="NDPk_I"/>
    <property type="match status" value="1"/>
</dbReference>
<dbReference type="GO" id="GO:0005737">
    <property type="term" value="C:cytoplasm"/>
    <property type="evidence" value="ECO:0007669"/>
    <property type="project" value="UniProtKB-SubCell"/>
</dbReference>
<evidence type="ECO:0000259" key="15">
    <source>
        <dbReference type="SMART" id="SM00562"/>
    </source>
</evidence>
<keyword evidence="12" id="KW-0963">Cytoplasm</keyword>
<gene>
    <name evidence="12" type="primary">ndk</name>
    <name evidence="16" type="ORF">ISALK_08305</name>
</gene>
<evidence type="ECO:0000256" key="13">
    <source>
        <dbReference type="PROSITE-ProRule" id="PRU00706"/>
    </source>
</evidence>
<feature type="domain" description="Nucleoside diphosphate kinase-like" evidence="15">
    <location>
        <begin position="1"/>
        <end position="135"/>
    </location>
</feature>
<evidence type="ECO:0000256" key="3">
    <source>
        <dbReference type="ARBA" id="ARBA00012966"/>
    </source>
</evidence>
<evidence type="ECO:0000256" key="2">
    <source>
        <dbReference type="ARBA" id="ARBA00008142"/>
    </source>
</evidence>
<comment type="similarity">
    <text evidence="2 12 13 14">Belongs to the NDK family.</text>
</comment>
<feature type="binding site" evidence="12">
    <location>
        <position position="112"/>
    </location>
    <ligand>
        <name>ATP</name>
        <dbReference type="ChEBI" id="CHEBI:30616"/>
    </ligand>
</feature>
<evidence type="ECO:0000256" key="7">
    <source>
        <dbReference type="ARBA" id="ARBA00022741"/>
    </source>
</evidence>
<comment type="subunit">
    <text evidence="12">Homotetramer.</text>
</comment>
<evidence type="ECO:0000256" key="10">
    <source>
        <dbReference type="ARBA" id="ARBA00022842"/>
    </source>
</evidence>
<protein>
    <recommendedName>
        <fullName evidence="4 12">Nucleoside diphosphate kinase</fullName>
        <shortName evidence="12">NDK</shortName>
        <shortName evidence="12">NDP kinase</shortName>
        <ecNumber evidence="3 12">2.7.4.6</ecNumber>
    </recommendedName>
    <alternativeName>
        <fullName evidence="12">Nucleoside-2-P kinase</fullName>
    </alternativeName>
</protein>
<dbReference type="PRINTS" id="PR01243">
    <property type="entry name" value="NUCDPKINASE"/>
</dbReference>
<dbReference type="InterPro" id="IPR036850">
    <property type="entry name" value="NDK-like_dom_sf"/>
</dbReference>
<dbReference type="NCBIfam" id="NF001908">
    <property type="entry name" value="PRK00668.1"/>
    <property type="match status" value="1"/>
</dbReference>
<comment type="function">
    <text evidence="12">Major role in the synthesis of nucleoside triphosphates other than ATP. The ATP gamma phosphate is transferred to the NDP beta phosphate via a ping-pong mechanism, using a phosphorylated active-site intermediate.</text>
</comment>
<feature type="binding site" evidence="12">
    <location>
        <position position="9"/>
    </location>
    <ligand>
        <name>ATP</name>
        <dbReference type="ChEBI" id="CHEBI:30616"/>
    </ligand>
</feature>
<dbReference type="Proteomes" id="UP000449710">
    <property type="component" value="Unassembled WGS sequence"/>
</dbReference>
<dbReference type="SMART" id="SM00562">
    <property type="entry name" value="NDK"/>
    <property type="match status" value="1"/>
</dbReference>
<comment type="catalytic activity">
    <reaction evidence="12">
        <text>a 2'-deoxyribonucleoside 5'-diphosphate + ATP = a 2'-deoxyribonucleoside 5'-triphosphate + ADP</text>
        <dbReference type="Rhea" id="RHEA:44640"/>
        <dbReference type="ChEBI" id="CHEBI:30616"/>
        <dbReference type="ChEBI" id="CHEBI:61560"/>
        <dbReference type="ChEBI" id="CHEBI:73316"/>
        <dbReference type="ChEBI" id="CHEBI:456216"/>
        <dbReference type="EC" id="2.7.4.6"/>
    </reaction>
</comment>
<dbReference type="GO" id="GO:0005524">
    <property type="term" value="F:ATP binding"/>
    <property type="evidence" value="ECO:0007669"/>
    <property type="project" value="UniProtKB-UniRule"/>
</dbReference>
<dbReference type="GO" id="GO:0046872">
    <property type="term" value="F:metal ion binding"/>
    <property type="evidence" value="ECO:0007669"/>
    <property type="project" value="UniProtKB-KW"/>
</dbReference>
<evidence type="ECO:0000256" key="5">
    <source>
        <dbReference type="ARBA" id="ARBA00022679"/>
    </source>
</evidence>
<feature type="binding site" evidence="12">
    <location>
        <position position="102"/>
    </location>
    <ligand>
        <name>ATP</name>
        <dbReference type="ChEBI" id="CHEBI:30616"/>
    </ligand>
</feature>
<evidence type="ECO:0000256" key="1">
    <source>
        <dbReference type="ARBA" id="ARBA00001946"/>
    </source>
</evidence>
<feature type="binding site" evidence="12">
    <location>
        <position position="57"/>
    </location>
    <ligand>
        <name>ATP</name>
        <dbReference type="ChEBI" id="CHEBI:30616"/>
    </ligand>
</feature>
<dbReference type="GO" id="GO:0006183">
    <property type="term" value="P:GTP biosynthetic process"/>
    <property type="evidence" value="ECO:0007669"/>
    <property type="project" value="UniProtKB-UniRule"/>
</dbReference>
<comment type="caution">
    <text evidence="16">The sequence shown here is derived from an EMBL/GenBank/DDBJ whole genome shotgun (WGS) entry which is preliminary data.</text>
</comment>
<dbReference type="EMBL" id="SUMG01000008">
    <property type="protein sequence ID" value="NBG88502.1"/>
    <property type="molecule type" value="Genomic_DNA"/>
</dbReference>
<reference evidence="16 17" key="1">
    <citation type="submission" date="2019-04" db="EMBL/GenBank/DDBJ databases">
        <title>Isachenkonia alkalipeptolytica gen. nov. sp. nov. a new anaerobic, alkiliphilic organothrophic bacterium capable to reduce synthesized ferrihydrite isolated from a soda lake.</title>
        <authorList>
            <person name="Toshchakov S.V."/>
            <person name="Zavarzina D.G."/>
            <person name="Zhilina T.N."/>
            <person name="Kostrikina N.A."/>
            <person name="Kublanov I.V."/>
        </authorList>
    </citation>
    <scope>NUCLEOTIDE SEQUENCE [LARGE SCALE GENOMIC DNA]</scope>
    <source>
        <strain evidence="16 17">Z-1701</strain>
    </source>
</reference>
<organism evidence="16 17">
    <name type="scientific">Isachenkonia alkalipeptolytica</name>
    <dbReference type="NCBI Taxonomy" id="2565777"/>
    <lineage>
        <taxon>Bacteria</taxon>
        <taxon>Bacillati</taxon>
        <taxon>Bacillota</taxon>
        <taxon>Clostridia</taxon>
        <taxon>Eubacteriales</taxon>
        <taxon>Clostridiaceae</taxon>
        <taxon>Isachenkonia</taxon>
    </lineage>
</organism>
<keyword evidence="7 12" id="KW-0547">Nucleotide-binding</keyword>
<keyword evidence="5 12" id="KW-0808">Transferase</keyword>
<evidence type="ECO:0000256" key="14">
    <source>
        <dbReference type="RuleBase" id="RU004011"/>
    </source>
</evidence>
<dbReference type="HAMAP" id="MF_00451">
    <property type="entry name" value="NDP_kinase"/>
    <property type="match status" value="1"/>
</dbReference>
<dbReference type="FunFam" id="3.30.70.141:FF:000003">
    <property type="entry name" value="Nucleoside diphosphate kinase"/>
    <property type="match status" value="1"/>
</dbReference>
<keyword evidence="12" id="KW-0597">Phosphoprotein</keyword>
<dbReference type="Gene3D" id="3.30.70.141">
    <property type="entry name" value="Nucleoside diphosphate kinase-like domain"/>
    <property type="match status" value="1"/>
</dbReference>
<proteinExistence type="inferred from homology"/>
<feature type="active site" description="Pros-phosphohistidine intermediate" evidence="12">
    <location>
        <position position="115"/>
    </location>
</feature>
<dbReference type="SUPFAM" id="SSF54919">
    <property type="entry name" value="Nucleoside diphosphate kinase, NDK"/>
    <property type="match status" value="1"/>
</dbReference>
<comment type="catalytic activity">
    <reaction evidence="12">
        <text>a ribonucleoside 5'-diphosphate + ATP = a ribonucleoside 5'-triphosphate + ADP</text>
        <dbReference type="Rhea" id="RHEA:18113"/>
        <dbReference type="ChEBI" id="CHEBI:30616"/>
        <dbReference type="ChEBI" id="CHEBI:57930"/>
        <dbReference type="ChEBI" id="CHEBI:61557"/>
        <dbReference type="ChEBI" id="CHEBI:456216"/>
        <dbReference type="EC" id="2.7.4.6"/>
    </reaction>
</comment>
<evidence type="ECO:0000256" key="4">
    <source>
        <dbReference type="ARBA" id="ARBA00017632"/>
    </source>
</evidence>
<evidence type="ECO:0000256" key="8">
    <source>
        <dbReference type="ARBA" id="ARBA00022777"/>
    </source>
</evidence>
<dbReference type="Pfam" id="PF00334">
    <property type="entry name" value="NDK"/>
    <property type="match status" value="1"/>
</dbReference>
<name>A0AA43XKN7_9CLOT</name>
<dbReference type="PANTHER" id="PTHR11349">
    <property type="entry name" value="NUCLEOSIDE DIPHOSPHATE KINASE"/>
    <property type="match status" value="1"/>
</dbReference>
<dbReference type="EC" id="2.7.4.6" evidence="3 12"/>
<dbReference type="RefSeq" id="WP_160721164.1">
    <property type="nucleotide sequence ID" value="NZ_SUMG01000008.1"/>
</dbReference>
<dbReference type="GO" id="GO:0006241">
    <property type="term" value="P:CTP biosynthetic process"/>
    <property type="evidence" value="ECO:0007669"/>
    <property type="project" value="UniProtKB-UniRule"/>
</dbReference>
<evidence type="ECO:0000256" key="12">
    <source>
        <dbReference type="HAMAP-Rule" id="MF_00451"/>
    </source>
</evidence>
<accession>A0AA43XKN7</accession>
<keyword evidence="9 12" id="KW-0067">ATP-binding</keyword>
<keyword evidence="17" id="KW-1185">Reference proteome</keyword>
<evidence type="ECO:0000256" key="11">
    <source>
        <dbReference type="ARBA" id="ARBA00023080"/>
    </source>
</evidence>
<keyword evidence="8 12" id="KW-0418">Kinase</keyword>
<comment type="cofactor">
    <cofactor evidence="1 12">
        <name>Mg(2+)</name>
        <dbReference type="ChEBI" id="CHEBI:18420"/>
    </cofactor>
</comment>
<dbReference type="InterPro" id="IPR034907">
    <property type="entry name" value="NDK-like_dom"/>
</dbReference>
<keyword evidence="11 12" id="KW-0546">Nucleotide metabolism</keyword>
<evidence type="ECO:0000313" key="17">
    <source>
        <dbReference type="Proteomes" id="UP000449710"/>
    </source>
</evidence>
<keyword evidence="10 12" id="KW-0460">Magnesium</keyword>
<dbReference type="PROSITE" id="PS51374">
    <property type="entry name" value="NDPK_LIKE"/>
    <property type="match status" value="1"/>
</dbReference>
<comment type="subcellular location">
    <subcellularLocation>
        <location evidence="12">Cytoplasm</location>
    </subcellularLocation>
</comment>
<evidence type="ECO:0000313" key="16">
    <source>
        <dbReference type="EMBL" id="NBG88502.1"/>
    </source>
</evidence>
<dbReference type="GO" id="GO:0006228">
    <property type="term" value="P:UTP biosynthetic process"/>
    <property type="evidence" value="ECO:0007669"/>
    <property type="project" value="UniProtKB-UniRule"/>
</dbReference>
<evidence type="ECO:0000256" key="9">
    <source>
        <dbReference type="ARBA" id="ARBA00022840"/>
    </source>
</evidence>
<comment type="caution">
    <text evidence="12 13">Lacks conserved residue(s) required for the propagation of feature annotation.</text>
</comment>
<evidence type="ECO:0000256" key="6">
    <source>
        <dbReference type="ARBA" id="ARBA00022723"/>
    </source>
</evidence>
<feature type="binding site" evidence="12">
    <location>
        <position position="85"/>
    </location>
    <ligand>
        <name>ATP</name>
        <dbReference type="ChEBI" id="CHEBI:30616"/>
    </ligand>
</feature>
<dbReference type="InterPro" id="IPR001564">
    <property type="entry name" value="Nucleoside_diP_kinase"/>
</dbReference>
<dbReference type="AlphaFoldDB" id="A0AA43XKN7"/>
<sequence>MERTFVMIKSDGVQRGLVGDILTRIEKKGYRLIKAELKQPDRNTVEAHYAEHKDRPYFQSLVSFILEGPVMAIVVEGENIIKVMRLMIGDKNPGKAIPGTIRGDYAKDTTRNLIHGADSIESAQREIAIWFPDEG</sequence>